<dbReference type="PANTHER" id="PTHR46180">
    <property type="entry name" value="VINCULIN"/>
    <property type="match status" value="1"/>
</dbReference>
<comment type="similarity">
    <text evidence="2">Belongs to the vinculin/alpha-catenin family.</text>
</comment>
<evidence type="ECO:0000313" key="7">
    <source>
        <dbReference type="Proteomes" id="UP000277204"/>
    </source>
</evidence>
<reference evidence="6 7" key="1">
    <citation type="submission" date="2018-11" db="EMBL/GenBank/DDBJ databases">
        <authorList>
            <consortium name="Pathogen Informatics"/>
        </authorList>
    </citation>
    <scope>NUCLEOTIDE SEQUENCE [LARGE SCALE GENOMIC DNA]</scope>
    <source>
        <strain evidence="6 7">Zambia</strain>
    </source>
</reference>
<comment type="subcellular location">
    <subcellularLocation>
        <location evidence="1">Cytoplasm</location>
    </subcellularLocation>
</comment>
<evidence type="ECO:0000256" key="5">
    <source>
        <dbReference type="ARBA" id="ARBA00023203"/>
    </source>
</evidence>
<gene>
    <name evidence="6" type="ORF">SMRZ_LOCUS19327</name>
</gene>
<dbReference type="EMBL" id="UZAI01017931">
    <property type="protein sequence ID" value="VDP31235.1"/>
    <property type="molecule type" value="Genomic_DNA"/>
</dbReference>
<dbReference type="GO" id="GO:0007155">
    <property type="term" value="P:cell adhesion"/>
    <property type="evidence" value="ECO:0007669"/>
    <property type="project" value="InterPro"/>
</dbReference>
<protein>
    <recommendedName>
        <fullName evidence="3">Vinculin</fullName>
    </recommendedName>
</protein>
<evidence type="ECO:0000256" key="2">
    <source>
        <dbReference type="ARBA" id="ARBA00008376"/>
    </source>
</evidence>
<dbReference type="SUPFAM" id="SSF47220">
    <property type="entry name" value="alpha-catenin/vinculin-like"/>
    <property type="match status" value="1"/>
</dbReference>
<name>A0A183MTF2_9TREM</name>
<evidence type="ECO:0000256" key="3">
    <source>
        <dbReference type="ARBA" id="ARBA00014125"/>
    </source>
</evidence>
<keyword evidence="4" id="KW-0963">Cytoplasm</keyword>
<sequence length="82" mass="8972">MAALMAQLSQIVRGEYGTKKDLINVSMAIAEASLDVNQCAKVLAKECTDRRIRSVSCLSTHRGYLNVLDSITGGKEETVVHY</sequence>
<dbReference type="GO" id="GO:0051015">
    <property type="term" value="F:actin filament binding"/>
    <property type="evidence" value="ECO:0007669"/>
    <property type="project" value="InterPro"/>
</dbReference>
<keyword evidence="7" id="KW-1185">Reference proteome</keyword>
<evidence type="ECO:0000313" key="6">
    <source>
        <dbReference type="EMBL" id="VDP31235.1"/>
    </source>
</evidence>
<organism evidence="6 7">
    <name type="scientific">Schistosoma margrebowiei</name>
    <dbReference type="NCBI Taxonomy" id="48269"/>
    <lineage>
        <taxon>Eukaryota</taxon>
        <taxon>Metazoa</taxon>
        <taxon>Spiralia</taxon>
        <taxon>Lophotrochozoa</taxon>
        <taxon>Platyhelminthes</taxon>
        <taxon>Trematoda</taxon>
        <taxon>Digenea</taxon>
        <taxon>Strigeidida</taxon>
        <taxon>Schistosomatoidea</taxon>
        <taxon>Schistosomatidae</taxon>
        <taxon>Schistosoma</taxon>
    </lineage>
</organism>
<evidence type="ECO:0000256" key="1">
    <source>
        <dbReference type="ARBA" id="ARBA00004496"/>
    </source>
</evidence>
<dbReference type="Proteomes" id="UP000277204">
    <property type="component" value="Unassembled WGS sequence"/>
</dbReference>
<dbReference type="Pfam" id="PF01044">
    <property type="entry name" value="Vinculin"/>
    <property type="match status" value="1"/>
</dbReference>
<accession>A0A183MTF2</accession>
<dbReference type="STRING" id="48269.A0A183MTF2"/>
<dbReference type="InterPro" id="IPR006077">
    <property type="entry name" value="Vinculin/catenin"/>
</dbReference>
<dbReference type="InterPro" id="IPR036723">
    <property type="entry name" value="Alpha-catenin/vinculin-like_sf"/>
</dbReference>
<dbReference type="GO" id="GO:0005737">
    <property type="term" value="C:cytoplasm"/>
    <property type="evidence" value="ECO:0007669"/>
    <property type="project" value="UniProtKB-SubCell"/>
</dbReference>
<evidence type="ECO:0000256" key="4">
    <source>
        <dbReference type="ARBA" id="ARBA00022490"/>
    </source>
</evidence>
<dbReference type="AlphaFoldDB" id="A0A183MTF2"/>
<keyword evidence="5" id="KW-0009">Actin-binding</keyword>
<proteinExistence type="inferred from homology"/>
<dbReference type="Gene3D" id="1.20.120.230">
    <property type="entry name" value="Alpha-catenin/vinculin-like"/>
    <property type="match status" value="1"/>
</dbReference>
<dbReference type="InterPro" id="IPR017997">
    <property type="entry name" value="Vinculin"/>
</dbReference>